<accession>A0A0A9HET9</accession>
<feature type="region of interest" description="Disordered" evidence="1">
    <location>
        <begin position="1"/>
        <end position="26"/>
    </location>
</feature>
<protein>
    <submittedName>
        <fullName evidence="2">Uncharacterized protein</fullName>
    </submittedName>
</protein>
<name>A0A0A9HET9_ARUDO</name>
<reference evidence="2" key="2">
    <citation type="journal article" date="2015" name="Data Brief">
        <title>Shoot transcriptome of the giant reed, Arundo donax.</title>
        <authorList>
            <person name="Barrero R.A."/>
            <person name="Guerrero F.D."/>
            <person name="Moolhuijzen P."/>
            <person name="Goolsby J.A."/>
            <person name="Tidwell J."/>
            <person name="Bellgard S.E."/>
            <person name="Bellgard M.I."/>
        </authorList>
    </citation>
    <scope>NUCLEOTIDE SEQUENCE</scope>
    <source>
        <tissue evidence="2">Shoot tissue taken approximately 20 cm above the soil surface</tissue>
    </source>
</reference>
<proteinExistence type="predicted"/>
<sequence length="26" mass="2937">MTQESHVPLPTSLRKSKLKQGRQSVT</sequence>
<dbReference type="AlphaFoldDB" id="A0A0A9HET9"/>
<evidence type="ECO:0000256" key="1">
    <source>
        <dbReference type="SAM" id="MobiDB-lite"/>
    </source>
</evidence>
<organism evidence="2">
    <name type="scientific">Arundo donax</name>
    <name type="common">Giant reed</name>
    <name type="synonym">Donax arundinaceus</name>
    <dbReference type="NCBI Taxonomy" id="35708"/>
    <lineage>
        <taxon>Eukaryota</taxon>
        <taxon>Viridiplantae</taxon>
        <taxon>Streptophyta</taxon>
        <taxon>Embryophyta</taxon>
        <taxon>Tracheophyta</taxon>
        <taxon>Spermatophyta</taxon>
        <taxon>Magnoliopsida</taxon>
        <taxon>Liliopsida</taxon>
        <taxon>Poales</taxon>
        <taxon>Poaceae</taxon>
        <taxon>PACMAD clade</taxon>
        <taxon>Arundinoideae</taxon>
        <taxon>Arundineae</taxon>
        <taxon>Arundo</taxon>
    </lineage>
</organism>
<dbReference type="EMBL" id="GBRH01162236">
    <property type="protein sequence ID" value="JAE35660.1"/>
    <property type="molecule type" value="Transcribed_RNA"/>
</dbReference>
<evidence type="ECO:0000313" key="2">
    <source>
        <dbReference type="EMBL" id="JAE35660.1"/>
    </source>
</evidence>
<reference evidence="2" key="1">
    <citation type="submission" date="2014-09" db="EMBL/GenBank/DDBJ databases">
        <authorList>
            <person name="Magalhaes I.L.F."/>
            <person name="Oliveira U."/>
            <person name="Santos F.R."/>
            <person name="Vidigal T.H.D.A."/>
            <person name="Brescovit A.D."/>
            <person name="Santos A.J."/>
        </authorList>
    </citation>
    <scope>NUCLEOTIDE SEQUENCE</scope>
    <source>
        <tissue evidence="2">Shoot tissue taken approximately 20 cm above the soil surface</tissue>
    </source>
</reference>